<evidence type="ECO:0000313" key="2">
    <source>
        <dbReference type="Proteomes" id="UP000236649"/>
    </source>
</evidence>
<organism evidence="1 2">
    <name type="scientific">Paraburkholderia hospita</name>
    <dbReference type="NCBI Taxonomy" id="169430"/>
    <lineage>
        <taxon>Bacteria</taxon>
        <taxon>Pseudomonadati</taxon>
        <taxon>Pseudomonadota</taxon>
        <taxon>Betaproteobacteria</taxon>
        <taxon>Burkholderiales</taxon>
        <taxon>Burkholderiaceae</taxon>
        <taxon>Paraburkholderia</taxon>
    </lineage>
</organism>
<dbReference type="AlphaFoldDB" id="A0AAN1JIT6"/>
<evidence type="ECO:0000313" key="1">
    <source>
        <dbReference type="EMBL" id="AUT74520.1"/>
    </source>
</evidence>
<proteinExistence type="predicted"/>
<dbReference type="EMBL" id="CP026107">
    <property type="protein sequence ID" value="AUT74520.1"/>
    <property type="molecule type" value="Genomic_DNA"/>
</dbReference>
<dbReference type="KEGG" id="phs:C2L64_40480"/>
<name>A0AAN1JIT6_9BURK</name>
<reference evidence="1 2" key="1">
    <citation type="submission" date="2018-01" db="EMBL/GenBank/DDBJ databases">
        <title>Species boundaries and ecological features among Paraburkholderia terrae DSMZ17804T, P. hospita DSMZ17164T and P. caribensis DSMZ13236T.</title>
        <authorList>
            <person name="Pratama A.A."/>
        </authorList>
    </citation>
    <scope>NUCLEOTIDE SEQUENCE [LARGE SCALE GENOMIC DNA]</scope>
    <source>
        <strain evidence="1 2">DSM 17164</strain>
    </source>
</reference>
<accession>A0AAN1JIT6</accession>
<dbReference type="Proteomes" id="UP000236649">
    <property type="component" value="Chromosome 3"/>
</dbReference>
<sequence>MRAAGPPSVVARRFLPTHYAGALQSIYPFVPVANAEPLSYTSVFALIKVEDRQLAPSAELFIRLLQDVHQARTAQRKSLSAWPTATPIGFRRETPSSGKMLKRACVTTGAAFRSKVCARRQAR</sequence>
<protein>
    <submittedName>
        <fullName evidence="1">Uncharacterized protein</fullName>
    </submittedName>
</protein>
<gene>
    <name evidence="1" type="ORF">C2L64_40480</name>
</gene>